<feature type="domain" description="Outer membrane lipoprotein BamD-like" evidence="4">
    <location>
        <begin position="33"/>
        <end position="186"/>
    </location>
</feature>
<name>A0ABW4WUP9_9BACT</name>
<keyword evidence="1" id="KW-0732">Signal</keyword>
<dbReference type="EMBL" id="JBHUHV010000011">
    <property type="protein sequence ID" value="MFD2065896.1"/>
    <property type="molecule type" value="Genomic_DNA"/>
</dbReference>
<evidence type="ECO:0000256" key="1">
    <source>
        <dbReference type="ARBA" id="ARBA00022729"/>
    </source>
</evidence>
<dbReference type="RefSeq" id="WP_229962228.1">
    <property type="nucleotide sequence ID" value="NZ_JAJJWI010000020.1"/>
</dbReference>
<reference evidence="6" key="1">
    <citation type="journal article" date="2019" name="Int. J. Syst. Evol. Microbiol.">
        <title>The Global Catalogue of Microorganisms (GCM) 10K type strain sequencing project: providing services to taxonomists for standard genome sequencing and annotation.</title>
        <authorList>
            <consortium name="The Broad Institute Genomics Platform"/>
            <consortium name="The Broad Institute Genome Sequencing Center for Infectious Disease"/>
            <person name="Wu L."/>
            <person name="Ma J."/>
        </authorList>
    </citation>
    <scope>NUCLEOTIDE SEQUENCE [LARGE SCALE GENOMIC DNA]</scope>
    <source>
        <strain evidence="6">JCM 16545</strain>
    </source>
</reference>
<comment type="caution">
    <text evidence="5">The sequence shown here is derived from an EMBL/GenBank/DDBJ whole genome shotgun (WGS) entry which is preliminary data.</text>
</comment>
<evidence type="ECO:0000313" key="5">
    <source>
        <dbReference type="EMBL" id="MFD2065896.1"/>
    </source>
</evidence>
<dbReference type="Pfam" id="PF13525">
    <property type="entry name" value="YfiO"/>
    <property type="match status" value="1"/>
</dbReference>
<accession>A0ABW4WUP9</accession>
<dbReference type="Gene3D" id="1.25.40.10">
    <property type="entry name" value="Tetratricopeptide repeat domain"/>
    <property type="match status" value="1"/>
</dbReference>
<dbReference type="Proteomes" id="UP001597369">
    <property type="component" value="Unassembled WGS sequence"/>
</dbReference>
<protein>
    <submittedName>
        <fullName evidence="5">Outer membrane protein assembly factor BamD</fullName>
    </submittedName>
</protein>
<organism evidence="5 6">
    <name type="scientific">Pontibacter silvestris</name>
    <dbReference type="NCBI Taxonomy" id="2305183"/>
    <lineage>
        <taxon>Bacteria</taxon>
        <taxon>Pseudomonadati</taxon>
        <taxon>Bacteroidota</taxon>
        <taxon>Cytophagia</taxon>
        <taxon>Cytophagales</taxon>
        <taxon>Hymenobacteraceae</taxon>
        <taxon>Pontibacter</taxon>
    </lineage>
</organism>
<dbReference type="PROSITE" id="PS51257">
    <property type="entry name" value="PROKAR_LIPOPROTEIN"/>
    <property type="match status" value="1"/>
</dbReference>
<keyword evidence="6" id="KW-1185">Reference proteome</keyword>
<dbReference type="InterPro" id="IPR011990">
    <property type="entry name" value="TPR-like_helical_dom_sf"/>
</dbReference>
<sequence length="274" mass="32051">MNRGFLHTVAFVALLLLGASCSNFQKILKSTDVDQKYQAAVQYYEKGDYYRASQLLEQVLPLLSGRQEAEQAKFYFANTYYQQGDYLLSAFHFKSFYELYPRSPLSEEAMFLYAKSNYNSSPSYEQDQTSTLTAIEALQEFTIRYPNSKFVDEANQMIEDLNVKLDRKAFVNAELYYKIRYYNAAVTTLTNFLQEHPASPYSDQASYLRLDAQFQYAKQSVLNKQEERYYQVIDYYQSFVDLYPDSKNKRNAEQIYDQALAALDEIKKNKNENS</sequence>
<evidence type="ECO:0000256" key="2">
    <source>
        <dbReference type="ARBA" id="ARBA00023136"/>
    </source>
</evidence>
<keyword evidence="3" id="KW-0998">Cell outer membrane</keyword>
<evidence type="ECO:0000313" key="6">
    <source>
        <dbReference type="Proteomes" id="UP001597369"/>
    </source>
</evidence>
<dbReference type="SUPFAM" id="SSF48452">
    <property type="entry name" value="TPR-like"/>
    <property type="match status" value="1"/>
</dbReference>
<proteinExistence type="predicted"/>
<gene>
    <name evidence="5" type="ORF">ACFSKU_03310</name>
</gene>
<evidence type="ECO:0000256" key="3">
    <source>
        <dbReference type="ARBA" id="ARBA00023237"/>
    </source>
</evidence>
<dbReference type="InterPro" id="IPR039565">
    <property type="entry name" value="BamD-like"/>
</dbReference>
<dbReference type="InterPro" id="IPR017689">
    <property type="entry name" value="BamD"/>
</dbReference>
<dbReference type="NCBIfam" id="TIGR03302">
    <property type="entry name" value="OM_YfiO"/>
    <property type="match status" value="1"/>
</dbReference>
<keyword evidence="2" id="KW-0472">Membrane</keyword>
<evidence type="ECO:0000259" key="4">
    <source>
        <dbReference type="Pfam" id="PF13525"/>
    </source>
</evidence>